<protein>
    <recommendedName>
        <fullName evidence="8">Xylanolytic transcriptional activator regulatory domain-containing protein</fullName>
    </recommendedName>
</protein>
<feature type="domain" description="Xylanolytic transcriptional activator regulatory" evidence="8">
    <location>
        <begin position="329"/>
        <end position="402"/>
    </location>
</feature>
<dbReference type="SMART" id="SM00906">
    <property type="entry name" value="Fungal_trans"/>
    <property type="match status" value="1"/>
</dbReference>
<evidence type="ECO:0000256" key="4">
    <source>
        <dbReference type="ARBA" id="ARBA00023125"/>
    </source>
</evidence>
<dbReference type="GO" id="GO:0008270">
    <property type="term" value="F:zinc ion binding"/>
    <property type="evidence" value="ECO:0007669"/>
    <property type="project" value="InterPro"/>
</dbReference>
<dbReference type="PANTHER" id="PTHR31313">
    <property type="entry name" value="TY1 ENHANCER ACTIVATOR"/>
    <property type="match status" value="1"/>
</dbReference>
<dbReference type="InterPro" id="IPR007219">
    <property type="entry name" value="XnlR_reg_dom"/>
</dbReference>
<keyword evidence="2" id="KW-0862">Zinc</keyword>
<accession>A0A370TAM6</accession>
<dbReference type="Pfam" id="PF04082">
    <property type="entry name" value="Fungal_trans"/>
    <property type="match status" value="1"/>
</dbReference>
<evidence type="ECO:0000256" key="5">
    <source>
        <dbReference type="ARBA" id="ARBA00023163"/>
    </source>
</evidence>
<evidence type="ECO:0000256" key="6">
    <source>
        <dbReference type="ARBA" id="ARBA00023242"/>
    </source>
</evidence>
<evidence type="ECO:0000313" key="9">
    <source>
        <dbReference type="EMBL" id="RDL30991.1"/>
    </source>
</evidence>
<evidence type="ECO:0000313" key="10">
    <source>
        <dbReference type="Proteomes" id="UP000254866"/>
    </source>
</evidence>
<reference evidence="9 10" key="1">
    <citation type="journal article" date="2018" name="IMA Fungus">
        <title>IMA Genome-F 9: Draft genome sequence of Annulohypoxylon stygium, Aspergillus mulundensis, Berkeleyomyces basicola (syn. Thielaviopsis basicola), Ceratocystis smalleyi, two Cercospora beticola strains, Coleophoma cylindrospora, Fusarium fracticaudum, Phialophora cf. hyalina, and Morchella septimelata.</title>
        <authorList>
            <person name="Wingfield B.D."/>
            <person name="Bills G.F."/>
            <person name="Dong Y."/>
            <person name="Huang W."/>
            <person name="Nel W.J."/>
            <person name="Swalarsk-Parry B.S."/>
            <person name="Vaghefi N."/>
            <person name="Wilken P.M."/>
            <person name="An Z."/>
            <person name="de Beer Z.W."/>
            <person name="De Vos L."/>
            <person name="Chen L."/>
            <person name="Duong T.A."/>
            <person name="Gao Y."/>
            <person name="Hammerbacher A."/>
            <person name="Kikkert J.R."/>
            <person name="Li Y."/>
            <person name="Li H."/>
            <person name="Li K."/>
            <person name="Li Q."/>
            <person name="Liu X."/>
            <person name="Ma X."/>
            <person name="Naidoo K."/>
            <person name="Pethybridge S.J."/>
            <person name="Sun J."/>
            <person name="Steenkamp E.T."/>
            <person name="van der Nest M.A."/>
            <person name="van Wyk S."/>
            <person name="Wingfield M.J."/>
            <person name="Xiong C."/>
            <person name="Yue Q."/>
            <person name="Zhang X."/>
        </authorList>
    </citation>
    <scope>NUCLEOTIDE SEQUENCE [LARGE SCALE GENOMIC DNA]</scope>
    <source>
        <strain evidence="9 10">BP 5553</strain>
    </source>
</reference>
<evidence type="ECO:0000256" key="1">
    <source>
        <dbReference type="ARBA" id="ARBA00022723"/>
    </source>
</evidence>
<dbReference type="STRING" id="2656787.A0A370TAM6"/>
<dbReference type="Proteomes" id="UP000254866">
    <property type="component" value="Unassembled WGS sequence"/>
</dbReference>
<proteinExistence type="predicted"/>
<sequence length="723" mass="80451">MALPSNIQSETLTVNDSKLVSGCYMLLHGRNGVIISRIETQRHMPRDRNHGVEERSGQKPWTRIPTNAVLSALRAETRQLITIIQKLKGLSPEAAADHLKSISINDEGRVVNHPLSMLTPLSSEEQPGATHQNDNESNDTFSDGDLDTSPFISVNEYGTIDSFGPSSALQVSTKLPAHSNSMNLENIRNSLIANAVLKRQGEYELYSFPDLDGVATDLGMHLLELHWNRQHHTFLLTYRPAIMRDLRQDGPFSSKFLLNAIFACSSKFSRRLEVRDDPEDPTTAGGRFFRRCDDLLSQESLLMEPSMPTVVGLLLLGSTFNARGNTSKGWLYTGYALRMVYDLGLHLDRKVTEENAEDIEIRRRVFWGAFICDKLQSLYLGRPVGIQLRDAHVSYELIDTMEEKETWIPYLDLMAPGGVTPSAFARGTPIYSVTCFQQLCRLSIIMTKIINKFYVIGATAASARANVQAYDDALVKWNTDLPTELRYDPLAEVVPSSRLPAPTVMNLHGIYHALIILLHRPLIADGHLRSAAGILPSWQRCTRAAANITKIALAYQTAYTLRGAPYLLSYALYVACTIHVRNAAALQAGHRREHLTLLASSLACLDELTVPNSGVSKVMGIIKKLMAAKDVQLPPDRDETAQVPRDAQDYSQDFGHQNLDAVLRTFSARSSQMQDISQNNSSTLVNWLDGQEEPFQDDLLYGFMGDYCPTNGELQGQAYPGVT</sequence>
<evidence type="ECO:0000256" key="3">
    <source>
        <dbReference type="ARBA" id="ARBA00023015"/>
    </source>
</evidence>
<dbReference type="EMBL" id="NPIC01000013">
    <property type="protein sequence ID" value="RDL30991.1"/>
    <property type="molecule type" value="Genomic_DNA"/>
</dbReference>
<name>A0A370TAM6_9HELO</name>
<feature type="compositionally biased region" description="Polar residues" evidence="7">
    <location>
        <begin position="119"/>
        <end position="132"/>
    </location>
</feature>
<evidence type="ECO:0000259" key="8">
    <source>
        <dbReference type="SMART" id="SM00906"/>
    </source>
</evidence>
<comment type="caution">
    <text evidence="9">The sequence shown here is derived from an EMBL/GenBank/DDBJ whole genome shotgun (WGS) entry which is preliminary data.</text>
</comment>
<dbReference type="GO" id="GO:0003677">
    <property type="term" value="F:DNA binding"/>
    <property type="evidence" value="ECO:0007669"/>
    <property type="project" value="UniProtKB-KW"/>
</dbReference>
<keyword evidence="3" id="KW-0805">Transcription regulation</keyword>
<keyword evidence="1" id="KW-0479">Metal-binding</keyword>
<dbReference type="GeneID" id="43602629"/>
<dbReference type="RefSeq" id="XP_031865240.1">
    <property type="nucleotide sequence ID" value="XM_032018403.1"/>
</dbReference>
<dbReference type="PANTHER" id="PTHR31313:SF86">
    <property type="entry name" value="ZN(2)-C6 FUNGAL-TYPE DOMAIN-CONTAINING PROTEIN"/>
    <property type="match status" value="1"/>
</dbReference>
<keyword evidence="4" id="KW-0238">DNA-binding</keyword>
<dbReference type="AlphaFoldDB" id="A0A370TAM6"/>
<dbReference type="OrthoDB" id="2154091at2759"/>
<dbReference type="GO" id="GO:0006351">
    <property type="term" value="P:DNA-templated transcription"/>
    <property type="evidence" value="ECO:0007669"/>
    <property type="project" value="InterPro"/>
</dbReference>
<keyword evidence="6" id="KW-0539">Nucleus</keyword>
<dbReference type="CDD" id="cd12148">
    <property type="entry name" value="fungal_TF_MHR"/>
    <property type="match status" value="1"/>
</dbReference>
<dbReference type="InterPro" id="IPR051615">
    <property type="entry name" value="Transcr_Regulatory_Elem"/>
</dbReference>
<gene>
    <name evidence="9" type="ORF">BP5553_09780</name>
</gene>
<organism evidence="9 10">
    <name type="scientific">Venustampulla echinocandica</name>
    <dbReference type="NCBI Taxonomy" id="2656787"/>
    <lineage>
        <taxon>Eukaryota</taxon>
        <taxon>Fungi</taxon>
        <taxon>Dikarya</taxon>
        <taxon>Ascomycota</taxon>
        <taxon>Pezizomycotina</taxon>
        <taxon>Leotiomycetes</taxon>
        <taxon>Helotiales</taxon>
        <taxon>Pleuroascaceae</taxon>
        <taxon>Venustampulla</taxon>
    </lineage>
</organism>
<keyword evidence="5" id="KW-0804">Transcription</keyword>
<evidence type="ECO:0000256" key="2">
    <source>
        <dbReference type="ARBA" id="ARBA00022833"/>
    </source>
</evidence>
<evidence type="ECO:0000256" key="7">
    <source>
        <dbReference type="SAM" id="MobiDB-lite"/>
    </source>
</evidence>
<keyword evidence="10" id="KW-1185">Reference proteome</keyword>
<feature type="region of interest" description="Disordered" evidence="7">
    <location>
        <begin position="119"/>
        <end position="145"/>
    </location>
</feature>